<dbReference type="RefSeq" id="WP_048365748.1">
    <property type="nucleotide sequence ID" value="NZ_JYLF01000009.1"/>
</dbReference>
<dbReference type="STRING" id="1608994.TU86_18375"/>
<accession>A0A0J6IKG4</accession>
<name>A0A0J6IKG4_9PSED</name>
<dbReference type="Proteomes" id="UP000036325">
    <property type="component" value="Unassembled WGS sequence"/>
</dbReference>
<dbReference type="InterPro" id="IPR025395">
    <property type="entry name" value="Phage_tail_terminator-like"/>
</dbReference>
<evidence type="ECO:0000313" key="2">
    <source>
        <dbReference type="Proteomes" id="UP000036325"/>
    </source>
</evidence>
<sequence>MSHAIIASIYEAKLIAWNAARAQKLKIVFENTAYTPAAGETYLRAFMIPGDTASNTLGGDHRLYTGVFQVSIIAPAGTGKTETNPLASELTSLFPLYARSTKGEVTVINMSPVDPGPGITGDSVYTVSVSFSYRADTN</sequence>
<dbReference type="PATRIC" id="fig|1608994.3.peg.4387"/>
<dbReference type="AlphaFoldDB" id="A0A0J6IKG4"/>
<reference evidence="1 2" key="1">
    <citation type="submission" date="2015-02" db="EMBL/GenBank/DDBJ databases">
        <title>Pseudomonas helleri sp. nov. and Pseudomonas weihenstephanensis sp. nov., isolated from raw cows milk.</title>
        <authorList>
            <person name="von Neubeck M."/>
            <person name="Huptas C."/>
            <person name="Wenning M."/>
            <person name="Scherer S."/>
        </authorList>
    </citation>
    <scope>NUCLEOTIDE SEQUENCE [LARGE SCALE GENOMIC DNA]</scope>
    <source>
        <strain evidence="1 2">DSM 29166</strain>
    </source>
</reference>
<protein>
    <submittedName>
        <fullName evidence="1">Prophage PssSM-02</fullName>
    </submittedName>
</protein>
<evidence type="ECO:0000313" key="1">
    <source>
        <dbReference type="EMBL" id="KMN12229.1"/>
    </source>
</evidence>
<comment type="caution">
    <text evidence="1">The sequence shown here is derived from an EMBL/GenBank/DDBJ whole genome shotgun (WGS) entry which is preliminary data.</text>
</comment>
<dbReference type="OrthoDB" id="6049303at2"/>
<proteinExistence type="predicted"/>
<dbReference type="EMBL" id="JYLF01000009">
    <property type="protein sequence ID" value="KMN12229.1"/>
    <property type="molecule type" value="Genomic_DNA"/>
</dbReference>
<organism evidence="1 2">
    <name type="scientific">Pseudomonas weihenstephanensis</name>
    <dbReference type="NCBI Taxonomy" id="1608994"/>
    <lineage>
        <taxon>Bacteria</taxon>
        <taxon>Pseudomonadati</taxon>
        <taxon>Pseudomonadota</taxon>
        <taxon>Gammaproteobacteria</taxon>
        <taxon>Pseudomonadales</taxon>
        <taxon>Pseudomonadaceae</taxon>
        <taxon>Pseudomonas</taxon>
    </lineage>
</organism>
<dbReference type="Gene3D" id="3.30.2000.20">
    <property type="match status" value="1"/>
</dbReference>
<dbReference type="Pfam" id="PF13554">
    <property type="entry name" value="Phage_tail_terminator_5"/>
    <property type="match status" value="1"/>
</dbReference>
<gene>
    <name evidence="1" type="ORF">TU86_18375</name>
</gene>